<name>A0A151GH25_DRECN</name>
<evidence type="ECO:0000256" key="1">
    <source>
        <dbReference type="SAM" id="MobiDB-lite"/>
    </source>
</evidence>
<dbReference type="InParanoid" id="A0A151GH25"/>
<reference evidence="2 3" key="1">
    <citation type="journal article" date="2016" name="Sci. Rep.">
        <title>Insights into Adaptations to a Near-Obligate Nematode Endoparasitic Lifestyle from the Finished Genome of Drechmeria coniospora.</title>
        <authorList>
            <person name="Zhang L."/>
            <person name="Zhou Z."/>
            <person name="Guo Q."/>
            <person name="Fokkens L."/>
            <person name="Miskei M."/>
            <person name="Pocsi I."/>
            <person name="Zhang W."/>
            <person name="Chen M."/>
            <person name="Wang L."/>
            <person name="Sun Y."/>
            <person name="Donzelli B.G."/>
            <person name="Gibson D.M."/>
            <person name="Nelson D.R."/>
            <person name="Luo J.G."/>
            <person name="Rep M."/>
            <person name="Liu H."/>
            <person name="Yang S."/>
            <person name="Wang J."/>
            <person name="Krasnoff S.B."/>
            <person name="Xu Y."/>
            <person name="Molnar I."/>
            <person name="Lin M."/>
        </authorList>
    </citation>
    <scope>NUCLEOTIDE SEQUENCE [LARGE SCALE GENOMIC DNA]</scope>
    <source>
        <strain evidence="2 3">ARSEF 6962</strain>
    </source>
</reference>
<feature type="compositionally biased region" description="Pro residues" evidence="1">
    <location>
        <begin position="53"/>
        <end position="67"/>
    </location>
</feature>
<evidence type="ECO:0000313" key="2">
    <source>
        <dbReference type="EMBL" id="KYK56331.1"/>
    </source>
</evidence>
<dbReference type="EMBL" id="LAYC01000002">
    <property type="protein sequence ID" value="KYK56331.1"/>
    <property type="molecule type" value="Genomic_DNA"/>
</dbReference>
<dbReference type="RefSeq" id="XP_040655683.1">
    <property type="nucleotide sequence ID" value="XM_040800650.1"/>
</dbReference>
<feature type="region of interest" description="Disordered" evidence="1">
    <location>
        <begin position="48"/>
        <end position="70"/>
    </location>
</feature>
<evidence type="ECO:0000313" key="3">
    <source>
        <dbReference type="Proteomes" id="UP000076580"/>
    </source>
</evidence>
<accession>A0A151GH25</accession>
<keyword evidence="3" id="KW-1185">Reference proteome</keyword>
<dbReference type="Proteomes" id="UP000076580">
    <property type="component" value="Chromosome 02"/>
</dbReference>
<proteinExistence type="predicted"/>
<dbReference type="AlphaFoldDB" id="A0A151GH25"/>
<gene>
    <name evidence="2" type="ORF">DCS_03329</name>
</gene>
<comment type="caution">
    <text evidence="2">The sequence shown here is derived from an EMBL/GenBank/DDBJ whole genome shotgun (WGS) entry which is preliminary data.</text>
</comment>
<dbReference type="GeneID" id="63715972"/>
<organism evidence="2 3">
    <name type="scientific">Drechmeria coniospora</name>
    <name type="common">Nematophagous fungus</name>
    <name type="synonym">Meria coniospora</name>
    <dbReference type="NCBI Taxonomy" id="98403"/>
    <lineage>
        <taxon>Eukaryota</taxon>
        <taxon>Fungi</taxon>
        <taxon>Dikarya</taxon>
        <taxon>Ascomycota</taxon>
        <taxon>Pezizomycotina</taxon>
        <taxon>Sordariomycetes</taxon>
        <taxon>Hypocreomycetidae</taxon>
        <taxon>Hypocreales</taxon>
        <taxon>Ophiocordycipitaceae</taxon>
        <taxon>Drechmeria</taxon>
    </lineage>
</organism>
<sequence>MPDPEPTPSSHTGIDTCRAPITRARSSRLVRDAFVLALVDLRARALFRQRAPKPTPEPSRPFLPPPRLDPRTIRWEQTADATAHMLAESVHGPYGEHGEWLPSYLLVDGCTRINSEGEHVQLQPRLCASYGR</sequence>
<protein>
    <submittedName>
        <fullName evidence="2">Uncharacterized protein</fullName>
    </submittedName>
</protein>